<keyword evidence="1" id="KW-0812">Transmembrane</keyword>
<sequence length="256" mass="29437">MEQNQANNRHSDYIQLDSSSTNILSHINPWIIVWWSAAFPGAGHLLLGIKLTAYILIVFELIVNNMANINDAIFLSMIGDFHGAKEVLEKKWFFGYMGIFVFSMYDGYRRTVELNKIYLLSYRTMNSGATSKISSWGRNFVDLSSPGLSLFWSFITPGTGAVLVTRIPAFIFALSWWGVTVINSHWFEGIYYTAIGDFEHAKVILEPQWLLFIPSIILFSMYYGYHDTIKENKAFKISQAKFFKENYQSPVFKKPI</sequence>
<comment type="caution">
    <text evidence="2">The sequence shown here is derived from an EMBL/GenBank/DDBJ whole genome shotgun (WGS) entry which is preliminary data.</text>
</comment>
<dbReference type="RefSeq" id="WP_076177030.1">
    <property type="nucleotide sequence ID" value="NZ_MRTP01000028.1"/>
</dbReference>
<evidence type="ECO:0000256" key="1">
    <source>
        <dbReference type="SAM" id="Phobius"/>
    </source>
</evidence>
<proteinExistence type="predicted"/>
<keyword evidence="3" id="KW-1185">Reference proteome</keyword>
<evidence type="ECO:0000313" key="3">
    <source>
        <dbReference type="Proteomes" id="UP000187172"/>
    </source>
</evidence>
<accession>A0A1R1DWK1</accession>
<dbReference type="STRING" id="297318.BK138_35110"/>
<feature type="transmembrane region" description="Helical" evidence="1">
    <location>
        <begin position="167"/>
        <end position="187"/>
    </location>
</feature>
<dbReference type="EMBL" id="MRTP01000028">
    <property type="protein sequence ID" value="OMF43994.1"/>
    <property type="molecule type" value="Genomic_DNA"/>
</dbReference>
<organism evidence="2 3">
    <name type="scientific">Paenibacillus rhizosphaerae</name>
    <dbReference type="NCBI Taxonomy" id="297318"/>
    <lineage>
        <taxon>Bacteria</taxon>
        <taxon>Bacillati</taxon>
        <taxon>Bacillota</taxon>
        <taxon>Bacilli</taxon>
        <taxon>Bacillales</taxon>
        <taxon>Paenibacillaceae</taxon>
        <taxon>Paenibacillus</taxon>
    </lineage>
</organism>
<reference evidence="2 3" key="1">
    <citation type="submission" date="2016-11" db="EMBL/GenBank/DDBJ databases">
        <title>Paenibacillus species isolates.</title>
        <authorList>
            <person name="Beno S.M."/>
        </authorList>
    </citation>
    <scope>NUCLEOTIDE SEQUENCE [LARGE SCALE GENOMIC DNA]</scope>
    <source>
        <strain evidence="2 3">FSL R5-0378</strain>
    </source>
</reference>
<evidence type="ECO:0000313" key="2">
    <source>
        <dbReference type="EMBL" id="OMF43994.1"/>
    </source>
</evidence>
<feature type="transmembrane region" description="Helical" evidence="1">
    <location>
        <begin position="207"/>
        <end position="225"/>
    </location>
</feature>
<keyword evidence="1" id="KW-1133">Transmembrane helix</keyword>
<keyword evidence="1" id="KW-0472">Membrane</keyword>
<name>A0A1R1DWK1_9BACL</name>
<dbReference type="Proteomes" id="UP000187172">
    <property type="component" value="Unassembled WGS sequence"/>
</dbReference>
<dbReference type="AlphaFoldDB" id="A0A1R1DWK1"/>
<protein>
    <submittedName>
        <fullName evidence="2">Uncharacterized protein</fullName>
    </submittedName>
</protein>
<gene>
    <name evidence="2" type="ORF">BK138_35110</name>
</gene>